<organism evidence="8 9">
    <name type="scientific">Rathayibacter festucae DSM 15932</name>
    <dbReference type="NCBI Taxonomy" id="1328866"/>
    <lineage>
        <taxon>Bacteria</taxon>
        <taxon>Bacillati</taxon>
        <taxon>Actinomycetota</taxon>
        <taxon>Actinomycetes</taxon>
        <taxon>Micrococcales</taxon>
        <taxon>Microbacteriaceae</taxon>
        <taxon>Rathayibacter</taxon>
    </lineage>
</organism>
<dbReference type="EMBL" id="CP028137">
    <property type="protein sequence ID" value="AZZ52951.1"/>
    <property type="molecule type" value="Genomic_DNA"/>
</dbReference>
<dbReference type="KEGG" id="rfs:C1I64_13490"/>
<evidence type="ECO:0000256" key="6">
    <source>
        <dbReference type="SAM" id="Phobius"/>
    </source>
</evidence>
<reference evidence="8 9" key="1">
    <citation type="submission" date="2018-03" db="EMBL/GenBank/DDBJ databases">
        <title>Bacteriophage NCPPB3778 and a type I-E CRISPR drive the evolution of the US Biological Select Agent, Rathayibacter toxicus.</title>
        <authorList>
            <person name="Davis E.W.II."/>
            <person name="Tabima J.F."/>
            <person name="Weisberg A.J."/>
            <person name="Dantas Lopes L."/>
            <person name="Wiseman M.S."/>
            <person name="Wiseman M.S."/>
            <person name="Pupko T."/>
            <person name="Belcher M.S."/>
            <person name="Sechler A.J."/>
            <person name="Tancos M.A."/>
            <person name="Schroeder B.K."/>
            <person name="Murray T.D."/>
            <person name="Luster D.G."/>
            <person name="Schneider W.L."/>
            <person name="Rogers E."/>
            <person name="Andreote F.D."/>
            <person name="Grunwald N.J."/>
            <person name="Putnam M.L."/>
            <person name="Chang J.H."/>
        </authorList>
    </citation>
    <scope>NUCLEOTIDE SEQUENCE [LARGE SCALE GENOMIC DNA]</scope>
    <source>
        <strain evidence="8 9">DSM 15932</strain>
    </source>
</reference>
<evidence type="ECO:0000256" key="3">
    <source>
        <dbReference type="ARBA" id="ARBA00022989"/>
    </source>
</evidence>
<dbReference type="InterPro" id="IPR049453">
    <property type="entry name" value="Memb_transporter_dom"/>
</dbReference>
<feature type="region of interest" description="Disordered" evidence="5">
    <location>
        <begin position="1"/>
        <end position="27"/>
    </location>
</feature>
<proteinExistence type="predicted"/>
<evidence type="ECO:0000256" key="4">
    <source>
        <dbReference type="ARBA" id="ARBA00023136"/>
    </source>
</evidence>
<keyword evidence="2 6" id="KW-0812">Transmembrane</keyword>
<feature type="transmembrane region" description="Helical" evidence="6">
    <location>
        <begin position="219"/>
        <end position="238"/>
    </location>
</feature>
<dbReference type="GO" id="GO:0016020">
    <property type="term" value="C:membrane"/>
    <property type="evidence" value="ECO:0007669"/>
    <property type="project" value="UniProtKB-SubCell"/>
</dbReference>
<feature type="transmembrane region" description="Helical" evidence="6">
    <location>
        <begin position="122"/>
        <end position="138"/>
    </location>
</feature>
<feature type="transmembrane region" description="Helical" evidence="6">
    <location>
        <begin position="312"/>
        <end position="331"/>
    </location>
</feature>
<comment type="subcellular location">
    <subcellularLocation>
        <location evidence="1">Membrane</location>
        <topology evidence="1">Multi-pass membrane protein</topology>
    </subcellularLocation>
</comment>
<sequence>MNDLSGRCRSDPPADPRTPMPATPSLRSALPHPRELVAFGPHDGAHRVALRAGISMAVPLLLLWVLGRTDLALYATFGAFTALYGRRHTHRPRLLMQASAAAYLVAMVTIGTAVALSPQRDWLIIPVVTLAAVGAAYLSDALHWHPPGPLFPVFAVTACASVPVEATRIPEAFALAAASAAFSLLIGVSGIAAPRARLLPATPWRPSFRAAAVRSTTRAGMLRFGAVVLIAGAIPTATGLGHPYWAMVSAVAAVSGADATARLVRAGHRMLGTVIGVAIAAALLALPLSPLVTIGVVVLLQMLAELVVGRNYGLTLALITPLAILMVELAHHTDEFVLLRDRALETAIGVAVGVAATLLSHAIATRTTRPTPEG</sequence>
<evidence type="ECO:0000256" key="5">
    <source>
        <dbReference type="SAM" id="MobiDB-lite"/>
    </source>
</evidence>
<feature type="transmembrane region" description="Helical" evidence="6">
    <location>
        <begin position="271"/>
        <end position="300"/>
    </location>
</feature>
<feature type="transmembrane region" description="Helical" evidence="6">
    <location>
        <begin position="343"/>
        <end position="364"/>
    </location>
</feature>
<dbReference type="AlphaFoldDB" id="A0A3Q9US94"/>
<feature type="transmembrane region" description="Helical" evidence="6">
    <location>
        <begin position="172"/>
        <end position="198"/>
    </location>
</feature>
<evidence type="ECO:0000313" key="9">
    <source>
        <dbReference type="Proteomes" id="UP000285317"/>
    </source>
</evidence>
<evidence type="ECO:0000256" key="1">
    <source>
        <dbReference type="ARBA" id="ARBA00004141"/>
    </source>
</evidence>
<accession>A0A3Q9US94</accession>
<feature type="compositionally biased region" description="Basic and acidic residues" evidence="5">
    <location>
        <begin position="1"/>
        <end position="14"/>
    </location>
</feature>
<keyword evidence="4 6" id="KW-0472">Membrane</keyword>
<dbReference type="Pfam" id="PF13515">
    <property type="entry name" value="FUSC_2"/>
    <property type="match status" value="1"/>
</dbReference>
<name>A0A3Q9US94_9MICO</name>
<gene>
    <name evidence="8" type="ORF">C1I64_13490</name>
</gene>
<evidence type="ECO:0000313" key="8">
    <source>
        <dbReference type="EMBL" id="AZZ52951.1"/>
    </source>
</evidence>
<feature type="transmembrane region" description="Helical" evidence="6">
    <location>
        <begin position="94"/>
        <end position="116"/>
    </location>
</feature>
<evidence type="ECO:0000259" key="7">
    <source>
        <dbReference type="Pfam" id="PF13515"/>
    </source>
</evidence>
<protein>
    <submittedName>
        <fullName evidence="8">FUSC family protein</fullName>
    </submittedName>
</protein>
<evidence type="ECO:0000256" key="2">
    <source>
        <dbReference type="ARBA" id="ARBA00022692"/>
    </source>
</evidence>
<feature type="domain" description="Integral membrane bound transporter" evidence="7">
    <location>
        <begin position="230"/>
        <end position="355"/>
    </location>
</feature>
<keyword evidence="3 6" id="KW-1133">Transmembrane helix</keyword>
<dbReference type="Proteomes" id="UP000285317">
    <property type="component" value="Chromosome"/>
</dbReference>